<dbReference type="PANTHER" id="PTHR45526:SF1">
    <property type="entry name" value="TRANSCRIPTIONAL REGULATORY PROTEIN DCUR-RELATED"/>
    <property type="match status" value="1"/>
</dbReference>
<evidence type="ECO:0000259" key="2">
    <source>
        <dbReference type="PROSITE" id="PS50110"/>
    </source>
</evidence>
<dbReference type="PROSITE" id="PS50110">
    <property type="entry name" value="RESPONSE_REGULATORY"/>
    <property type="match status" value="1"/>
</dbReference>
<dbReference type="SMART" id="SM00448">
    <property type="entry name" value="REC"/>
    <property type="match status" value="1"/>
</dbReference>
<feature type="domain" description="Response regulatory" evidence="2">
    <location>
        <begin position="3"/>
        <end position="175"/>
    </location>
</feature>
<dbReference type="Gene3D" id="3.40.50.2300">
    <property type="match status" value="1"/>
</dbReference>
<keyword evidence="4" id="KW-1185">Reference proteome</keyword>
<dbReference type="PANTHER" id="PTHR45526">
    <property type="entry name" value="TRANSCRIPTIONAL REGULATORY PROTEIN DPIA"/>
    <property type="match status" value="1"/>
</dbReference>
<accession>A0A1I1BV88</accession>
<dbReference type="EMBL" id="FOKG01000016">
    <property type="protein sequence ID" value="SFB52390.1"/>
    <property type="molecule type" value="Genomic_DNA"/>
</dbReference>
<evidence type="ECO:0000313" key="4">
    <source>
        <dbReference type="Proteomes" id="UP000243799"/>
    </source>
</evidence>
<gene>
    <name evidence="3" type="ORF">SAMN05216266_11632</name>
</gene>
<dbReference type="Proteomes" id="UP000243799">
    <property type="component" value="Unassembled WGS sequence"/>
</dbReference>
<evidence type="ECO:0000256" key="1">
    <source>
        <dbReference type="PROSITE-ProRule" id="PRU00169"/>
    </source>
</evidence>
<dbReference type="SUPFAM" id="SSF52172">
    <property type="entry name" value="CheY-like"/>
    <property type="match status" value="2"/>
</dbReference>
<feature type="modified residue" description="4-aspartylphosphate" evidence="1">
    <location>
        <position position="110"/>
    </location>
</feature>
<reference evidence="4" key="1">
    <citation type="submission" date="2016-10" db="EMBL/GenBank/DDBJ databases">
        <authorList>
            <person name="Varghese N."/>
            <person name="Submissions S."/>
        </authorList>
    </citation>
    <scope>NUCLEOTIDE SEQUENCE [LARGE SCALE GENOMIC DNA]</scope>
    <source>
        <strain evidence="4">CGMCC 4.3568</strain>
    </source>
</reference>
<dbReference type="STRING" id="490629.SAMN05216266_11632"/>
<dbReference type="GO" id="GO:0000156">
    <property type="term" value="F:phosphorelay response regulator activity"/>
    <property type="evidence" value="ECO:0007669"/>
    <property type="project" value="TreeGrafter"/>
</dbReference>
<evidence type="ECO:0000313" key="3">
    <source>
        <dbReference type="EMBL" id="SFB52390.1"/>
    </source>
</evidence>
<proteinExistence type="predicted"/>
<dbReference type="Pfam" id="PF00072">
    <property type="entry name" value="Response_reg"/>
    <property type="match status" value="1"/>
</dbReference>
<organism evidence="3 4">
    <name type="scientific">Amycolatopsis marina</name>
    <dbReference type="NCBI Taxonomy" id="490629"/>
    <lineage>
        <taxon>Bacteria</taxon>
        <taxon>Bacillati</taxon>
        <taxon>Actinomycetota</taxon>
        <taxon>Actinomycetes</taxon>
        <taxon>Pseudonocardiales</taxon>
        <taxon>Pseudonocardiaceae</taxon>
        <taxon>Amycolatopsis</taxon>
    </lineage>
</organism>
<name>A0A1I1BV88_9PSEU</name>
<dbReference type="AlphaFoldDB" id="A0A1I1BV88"/>
<keyword evidence="1" id="KW-0597">Phosphoprotein</keyword>
<dbReference type="InterPro" id="IPR051271">
    <property type="entry name" value="2C-system_Tx_regulators"/>
</dbReference>
<dbReference type="InterPro" id="IPR001789">
    <property type="entry name" value="Sig_transdc_resp-reg_receiver"/>
</dbReference>
<dbReference type="RefSeq" id="WP_245788600.1">
    <property type="nucleotide sequence ID" value="NZ_FOKG01000016.1"/>
</dbReference>
<dbReference type="InterPro" id="IPR011006">
    <property type="entry name" value="CheY-like_superfamily"/>
</dbReference>
<sequence length="281" mass="29838">MISVLVVEDDPVAAEAHRLYVERIAGFTVAGVVHAGGEAVRFCLGAAGNRGLRGHGDRGDSADEVPLSRRQGVMQQDWTVAGNQSPGDSIADPSSQASTERRRVDLILLDFYLPDTHGLAVCQALRAAGVAADVIAVTSARDLAMVRAAVSAGVVQYLLKPFTFASLREKLERYARFRDQVSGPGEVTGQADVDGMFAELRTADHRTLPKGMSGETLDAVTAALHAAAEDGLSAAAAAETVGASRVTARRYLEYLADNGLAQRRPHYGQVGRPEVRYVPVT</sequence>
<protein>
    <submittedName>
        <fullName evidence="3">Response regulator of citrate/malate metabolism</fullName>
    </submittedName>
</protein>